<accession>A0A934S3T7</accession>
<evidence type="ECO:0000313" key="5">
    <source>
        <dbReference type="EMBL" id="MBK1878889.1"/>
    </source>
</evidence>
<keyword evidence="2" id="KW-0697">Rotamase</keyword>
<dbReference type="Proteomes" id="UP000617628">
    <property type="component" value="Unassembled WGS sequence"/>
</dbReference>
<organism evidence="5 6">
    <name type="scientific">Pelagicoccus mobilis</name>
    <dbReference type="NCBI Taxonomy" id="415221"/>
    <lineage>
        <taxon>Bacteria</taxon>
        <taxon>Pseudomonadati</taxon>
        <taxon>Verrucomicrobiota</taxon>
        <taxon>Opitutia</taxon>
        <taxon>Puniceicoccales</taxon>
        <taxon>Pelagicoccaceae</taxon>
        <taxon>Pelagicoccus</taxon>
    </lineage>
</organism>
<dbReference type="PANTHER" id="PTHR45625:SF4">
    <property type="entry name" value="PEPTIDYLPROLYL ISOMERASE DOMAIN AND WD REPEAT-CONTAINING PROTEIN 1"/>
    <property type="match status" value="1"/>
</dbReference>
<dbReference type="AlphaFoldDB" id="A0A934S3T7"/>
<dbReference type="CDD" id="cd00317">
    <property type="entry name" value="cyclophilin"/>
    <property type="match status" value="1"/>
</dbReference>
<dbReference type="InterPro" id="IPR002130">
    <property type="entry name" value="Cyclophilin-type_PPIase_dom"/>
</dbReference>
<dbReference type="PRINTS" id="PR00153">
    <property type="entry name" value="CSAPPISMRASE"/>
</dbReference>
<dbReference type="InterPro" id="IPR029000">
    <property type="entry name" value="Cyclophilin-like_dom_sf"/>
</dbReference>
<keyword evidence="6" id="KW-1185">Reference proteome</keyword>
<gene>
    <name evidence="5" type="ORF">JIN87_18545</name>
</gene>
<name>A0A934S3T7_9BACT</name>
<dbReference type="SUPFAM" id="SSF50891">
    <property type="entry name" value="Cyclophilin-like"/>
    <property type="match status" value="1"/>
</dbReference>
<reference evidence="5" key="1">
    <citation type="submission" date="2021-01" db="EMBL/GenBank/DDBJ databases">
        <title>Modified the classification status of verrucomicrobia.</title>
        <authorList>
            <person name="Feng X."/>
        </authorList>
    </citation>
    <scope>NUCLEOTIDE SEQUENCE</scope>
    <source>
        <strain evidence="5">KCTC 13126</strain>
    </source>
</reference>
<protein>
    <recommendedName>
        <fullName evidence="1">peptidylprolyl isomerase</fullName>
        <ecNumber evidence="1">5.2.1.8</ecNumber>
    </recommendedName>
</protein>
<evidence type="ECO:0000259" key="4">
    <source>
        <dbReference type="PROSITE" id="PS50072"/>
    </source>
</evidence>
<dbReference type="Gene3D" id="2.40.100.10">
    <property type="entry name" value="Cyclophilin-like"/>
    <property type="match status" value="1"/>
</dbReference>
<sequence length="371" mass="40334">MYAVFTTSSGEFTAKLYHDQTPITVANFVGLAEGSVHRWDNEDSEPITGPYYDGIIFHRVISGFMIQGGSPNGLGTDGPGYSIPDEISPDLKHTKAGQLSMANSGPNSGGSQFFITLGAAAWLDGKHAIFGEIVDGQSIVNAIGDLPTGTADRPNNPPVIESITIVREGEEAAQFNPRDYEVPNIGYPKVEFHEDGEQYVASFDRRTNADYIIRRTEDLDSWETDDSVTGSLSAPSSHDIDVTEDISDSGSSFIEVTELSYPKTIDAVGTQLTIKLEGNDDISITLNEDIEGTYTFGESEGTVNGYLWFPMVSRDQLFISFSGLRNMQLHLTWSNDTEGRVVAHLPDTFQGAGNAFTVEGTFTANSRPTEN</sequence>
<comment type="caution">
    <text evidence="5">The sequence shown here is derived from an EMBL/GenBank/DDBJ whole genome shotgun (WGS) entry which is preliminary data.</text>
</comment>
<proteinExistence type="predicted"/>
<dbReference type="EMBL" id="JAENIL010000037">
    <property type="protein sequence ID" value="MBK1878889.1"/>
    <property type="molecule type" value="Genomic_DNA"/>
</dbReference>
<dbReference type="PANTHER" id="PTHR45625">
    <property type="entry name" value="PEPTIDYL-PROLYL CIS-TRANS ISOMERASE-RELATED"/>
    <property type="match status" value="1"/>
</dbReference>
<dbReference type="EC" id="5.2.1.8" evidence="1"/>
<evidence type="ECO:0000256" key="3">
    <source>
        <dbReference type="ARBA" id="ARBA00023235"/>
    </source>
</evidence>
<evidence type="ECO:0000256" key="1">
    <source>
        <dbReference type="ARBA" id="ARBA00013194"/>
    </source>
</evidence>
<dbReference type="Pfam" id="PF00160">
    <property type="entry name" value="Pro_isomerase"/>
    <property type="match status" value="1"/>
</dbReference>
<feature type="domain" description="PPIase cyclophilin-type" evidence="4">
    <location>
        <begin position="1"/>
        <end position="165"/>
    </location>
</feature>
<evidence type="ECO:0000313" key="6">
    <source>
        <dbReference type="Proteomes" id="UP000617628"/>
    </source>
</evidence>
<evidence type="ECO:0000256" key="2">
    <source>
        <dbReference type="ARBA" id="ARBA00023110"/>
    </source>
</evidence>
<dbReference type="GO" id="GO:0003755">
    <property type="term" value="F:peptidyl-prolyl cis-trans isomerase activity"/>
    <property type="evidence" value="ECO:0007669"/>
    <property type="project" value="UniProtKB-KW"/>
</dbReference>
<dbReference type="InterPro" id="IPR044666">
    <property type="entry name" value="Cyclophilin_A-like"/>
</dbReference>
<dbReference type="PROSITE" id="PS50072">
    <property type="entry name" value="CSA_PPIASE_2"/>
    <property type="match status" value="1"/>
</dbReference>
<keyword evidence="3 5" id="KW-0413">Isomerase</keyword>